<evidence type="ECO:0000256" key="6">
    <source>
        <dbReference type="SAM" id="Phobius"/>
    </source>
</evidence>
<evidence type="ECO:0000313" key="8">
    <source>
        <dbReference type="Proteomes" id="UP000767947"/>
    </source>
</evidence>
<feature type="transmembrane region" description="Helical" evidence="6">
    <location>
        <begin position="54"/>
        <end position="72"/>
    </location>
</feature>
<organism evidence="7 8">
    <name type="scientific">Flavobacterium solisilvae</name>
    <dbReference type="NCBI Taxonomy" id="1852019"/>
    <lineage>
        <taxon>Bacteria</taxon>
        <taxon>Pseudomonadati</taxon>
        <taxon>Bacteroidota</taxon>
        <taxon>Flavobacteriia</taxon>
        <taxon>Flavobacteriales</taxon>
        <taxon>Flavobacteriaceae</taxon>
        <taxon>Flavobacterium</taxon>
    </lineage>
</organism>
<dbReference type="InterPro" id="IPR000537">
    <property type="entry name" value="UbiA_prenyltransferase"/>
</dbReference>
<dbReference type="InterPro" id="IPR050475">
    <property type="entry name" value="Prenyltransferase_related"/>
</dbReference>
<dbReference type="InterPro" id="IPR044878">
    <property type="entry name" value="UbiA_sf"/>
</dbReference>
<dbReference type="PANTHER" id="PTHR42723">
    <property type="entry name" value="CHLOROPHYLL SYNTHASE"/>
    <property type="match status" value="1"/>
</dbReference>
<keyword evidence="3 6" id="KW-0812">Transmembrane</keyword>
<feature type="transmembrane region" description="Helical" evidence="6">
    <location>
        <begin position="143"/>
        <end position="163"/>
    </location>
</feature>
<feature type="transmembrane region" description="Helical" evidence="6">
    <location>
        <begin position="20"/>
        <end position="42"/>
    </location>
</feature>
<reference evidence="7 8" key="1">
    <citation type="submission" date="2020-02" db="EMBL/GenBank/DDBJ databases">
        <title>Flavobacterium sp. genome.</title>
        <authorList>
            <person name="Jung H.S."/>
            <person name="Baek J.H."/>
            <person name="Jeon C.O."/>
        </authorList>
    </citation>
    <scope>NUCLEOTIDE SEQUENCE [LARGE SCALE GENOMIC DNA]</scope>
    <source>
        <strain evidence="7 8">SE-s27</strain>
    </source>
</reference>
<proteinExistence type="predicted"/>
<accession>A0ABX1QT86</accession>
<keyword evidence="2" id="KW-1003">Cell membrane</keyword>
<comment type="caution">
    <text evidence="7">The sequence shown here is derived from an EMBL/GenBank/DDBJ whole genome shotgun (WGS) entry which is preliminary data.</text>
</comment>
<feature type="transmembrane region" description="Helical" evidence="6">
    <location>
        <begin position="279"/>
        <end position="299"/>
    </location>
</feature>
<name>A0ABX1QT86_9FLAO</name>
<dbReference type="EMBL" id="JAAMPT010000207">
    <property type="protein sequence ID" value="NMH25489.1"/>
    <property type="molecule type" value="Genomic_DNA"/>
</dbReference>
<dbReference type="PANTHER" id="PTHR42723:SF1">
    <property type="entry name" value="CHLOROPHYLL SYNTHASE, CHLOROPLASTIC"/>
    <property type="match status" value="1"/>
</dbReference>
<feature type="transmembrane region" description="Helical" evidence="6">
    <location>
        <begin position="109"/>
        <end position="136"/>
    </location>
</feature>
<dbReference type="Proteomes" id="UP000767947">
    <property type="component" value="Unassembled WGS sequence"/>
</dbReference>
<sequence>MLSRKTKHLLLKIISMFSVVRGYNIPVIVLAQYLSAIFILAPEKRALEVILDKNLFLIVLLSALTIASGYIINNFYDSKKDLINRPNKSMLDRLVSQKTKLQVYFSVNFIVFLLAFFVSIRAVLFFSCYIFLIWFYSHKLKKIVVIGNLTASLLAVLPFFAILLYFKNFYHVIFAHATFLYLLILIREMIKDLENLKGDIANDYQTIPVIFGENISKKIITFLTISTIIPIYFLIEIFEVGYMDIYFYVSMIILIFFLQKLWKSETKSDYLKLHNILKFIVVSGVFCIVLINLEVLIHGKKVVETIVR</sequence>
<keyword evidence="8" id="KW-1185">Reference proteome</keyword>
<evidence type="ECO:0000256" key="5">
    <source>
        <dbReference type="ARBA" id="ARBA00023136"/>
    </source>
</evidence>
<evidence type="ECO:0000256" key="1">
    <source>
        <dbReference type="ARBA" id="ARBA00004141"/>
    </source>
</evidence>
<evidence type="ECO:0000313" key="7">
    <source>
        <dbReference type="EMBL" id="NMH25489.1"/>
    </source>
</evidence>
<comment type="subcellular location">
    <subcellularLocation>
        <location evidence="1">Membrane</location>
        <topology evidence="1">Multi-pass membrane protein</topology>
    </subcellularLocation>
</comment>
<evidence type="ECO:0000256" key="3">
    <source>
        <dbReference type="ARBA" id="ARBA00022692"/>
    </source>
</evidence>
<dbReference type="Pfam" id="PF01040">
    <property type="entry name" value="UbiA"/>
    <property type="match status" value="1"/>
</dbReference>
<keyword evidence="5 6" id="KW-0472">Membrane</keyword>
<gene>
    <name evidence="7" type="primary">ubiA</name>
    <name evidence="7" type="ORF">G6042_09440</name>
</gene>
<evidence type="ECO:0000256" key="4">
    <source>
        <dbReference type="ARBA" id="ARBA00022989"/>
    </source>
</evidence>
<dbReference type="Gene3D" id="1.10.357.140">
    <property type="entry name" value="UbiA prenyltransferase"/>
    <property type="match status" value="1"/>
</dbReference>
<evidence type="ECO:0000256" key="2">
    <source>
        <dbReference type="ARBA" id="ARBA00022475"/>
    </source>
</evidence>
<keyword evidence="4 6" id="KW-1133">Transmembrane helix</keyword>
<dbReference type="RefSeq" id="WP_169524188.1">
    <property type="nucleotide sequence ID" value="NZ_JAAMPT010000207.1"/>
</dbReference>
<feature type="transmembrane region" description="Helical" evidence="6">
    <location>
        <begin position="219"/>
        <end position="235"/>
    </location>
</feature>
<protein>
    <submittedName>
        <fullName evidence="7">UbiA family prenyltransferase</fullName>
    </submittedName>
</protein>
<dbReference type="CDD" id="cd13961">
    <property type="entry name" value="PT_UbiA_DGGGPS"/>
    <property type="match status" value="1"/>
</dbReference>
<feature type="transmembrane region" description="Helical" evidence="6">
    <location>
        <begin position="169"/>
        <end position="186"/>
    </location>
</feature>
<feature type="transmembrane region" description="Helical" evidence="6">
    <location>
        <begin position="241"/>
        <end position="258"/>
    </location>
</feature>